<keyword evidence="10" id="KW-0325">Glycoprotein</keyword>
<comment type="similarity">
    <text evidence="3 12">Belongs to the glycosyltransferase 10 family.</text>
</comment>
<evidence type="ECO:0000256" key="13">
    <source>
        <dbReference type="SAM" id="SignalP"/>
    </source>
</evidence>
<sequence>MTWCINCTPDIFVKLLFILLLLTQNRTLYSLSQCMTTEKMNFSIYSNNLSKRKYKLDSLVLIWNTNWDPQFGYSNCEGSFDIGSFKITTNKRDLDIAYIVIFHQSETHNNFPQRTRSDQIWVWLNVEPPKNVKDITYANGVYNLTASYRHDSDIYLPYGYFIQEPDNYSYSHKTHNSFSDQKKLVSWFIHGWETDSLRVKYYETLQHILDIDIYGKDNRIPVNQKCEIISQYKFYLSFENSNVTDYITEKIWENAFICGAIPIALGTSKSTYLKNGIPEDSFIHVDDFKSQKDLVSFVEKIAKNEELYNSYFKWRKGRSIYFSARFGTYSCRVIEYMNKNIVNPRIVSDLHEWFIS</sequence>
<dbReference type="UniPathway" id="UPA00378"/>
<gene>
    <name evidence="16" type="primary">Fut9</name>
    <name evidence="16" type="ORF">TRFO_03672</name>
</gene>
<organism evidence="16 17">
    <name type="scientific">Tritrichomonas foetus</name>
    <dbReference type="NCBI Taxonomy" id="1144522"/>
    <lineage>
        <taxon>Eukaryota</taxon>
        <taxon>Metamonada</taxon>
        <taxon>Parabasalia</taxon>
        <taxon>Tritrichomonadida</taxon>
        <taxon>Tritrichomonadidae</taxon>
        <taxon>Tritrichomonas</taxon>
    </lineage>
</organism>
<evidence type="ECO:0000256" key="2">
    <source>
        <dbReference type="ARBA" id="ARBA00004922"/>
    </source>
</evidence>
<evidence type="ECO:0000256" key="9">
    <source>
        <dbReference type="ARBA" id="ARBA00023136"/>
    </source>
</evidence>
<keyword evidence="17" id="KW-1185">Reference proteome</keyword>
<keyword evidence="8" id="KW-1133">Transmembrane helix</keyword>
<dbReference type="FunFam" id="3.40.50.11660:FF:000002">
    <property type="entry name" value="Alpha-(1,3)-fucosyltransferase"/>
    <property type="match status" value="1"/>
</dbReference>
<dbReference type="PANTHER" id="PTHR11929">
    <property type="entry name" value="ALPHA- 1,3 -FUCOSYLTRANSFERASE"/>
    <property type="match status" value="1"/>
</dbReference>
<protein>
    <recommendedName>
        <fullName evidence="12">Fucosyltransferase</fullName>
        <ecNumber evidence="12">2.4.1.-</ecNumber>
    </recommendedName>
</protein>
<dbReference type="VEuPathDB" id="TrichDB:TRFO_03672"/>
<evidence type="ECO:0000256" key="6">
    <source>
        <dbReference type="ARBA" id="ARBA00022692"/>
    </source>
</evidence>
<keyword evidence="12" id="KW-0333">Golgi apparatus</keyword>
<keyword evidence="13" id="KW-0732">Signal</keyword>
<evidence type="ECO:0000256" key="8">
    <source>
        <dbReference type="ARBA" id="ARBA00022989"/>
    </source>
</evidence>
<evidence type="ECO:0000313" key="16">
    <source>
        <dbReference type="EMBL" id="OHT12068.1"/>
    </source>
</evidence>
<dbReference type="InterPro" id="IPR031481">
    <property type="entry name" value="Glyco_tran_10_N"/>
</dbReference>
<comment type="caution">
    <text evidence="16">The sequence shown here is derived from an EMBL/GenBank/DDBJ whole genome shotgun (WGS) entry which is preliminary data.</text>
</comment>
<keyword evidence="4 12" id="KW-0328">Glycosyltransferase</keyword>
<dbReference type="Pfam" id="PF17039">
    <property type="entry name" value="Glyco_tran_10_N"/>
    <property type="match status" value="1"/>
</dbReference>
<dbReference type="PANTHER" id="PTHR11929:SF145">
    <property type="entry name" value="ALPHA-(1,3)-FUCOSYLTRANSFERASE FUT-1"/>
    <property type="match status" value="1"/>
</dbReference>
<evidence type="ECO:0000256" key="10">
    <source>
        <dbReference type="ARBA" id="ARBA00023180"/>
    </source>
</evidence>
<comment type="pathway">
    <text evidence="2">Protein modification; protein glycosylation.</text>
</comment>
<evidence type="ECO:0000313" key="17">
    <source>
        <dbReference type="Proteomes" id="UP000179807"/>
    </source>
</evidence>
<keyword evidence="5 12" id="KW-0808">Transferase</keyword>
<dbReference type="GO" id="GO:0046920">
    <property type="term" value="F:alpha-(1-&gt;3)-fucosyltransferase activity"/>
    <property type="evidence" value="ECO:0007669"/>
    <property type="project" value="TreeGrafter"/>
</dbReference>
<feature type="domain" description="Fucosyltransferase C-terminal" evidence="14">
    <location>
        <begin position="180"/>
        <end position="353"/>
    </location>
</feature>
<dbReference type="Gene3D" id="3.40.50.11660">
    <property type="entry name" value="Glycosyl transferase family 10, C-terminal domain"/>
    <property type="match status" value="1"/>
</dbReference>
<evidence type="ECO:0000256" key="7">
    <source>
        <dbReference type="ARBA" id="ARBA00022968"/>
    </source>
</evidence>
<keyword evidence="7" id="KW-0735">Signal-anchor</keyword>
<evidence type="ECO:0000259" key="14">
    <source>
        <dbReference type="Pfam" id="PF00852"/>
    </source>
</evidence>
<evidence type="ECO:0000259" key="15">
    <source>
        <dbReference type="Pfam" id="PF17039"/>
    </source>
</evidence>
<dbReference type="SUPFAM" id="SSF53756">
    <property type="entry name" value="UDP-Glycosyltransferase/glycogen phosphorylase"/>
    <property type="match status" value="1"/>
</dbReference>
<feature type="signal peptide" evidence="13">
    <location>
        <begin position="1"/>
        <end position="30"/>
    </location>
</feature>
<dbReference type="Pfam" id="PF00852">
    <property type="entry name" value="Glyco_transf_10"/>
    <property type="match status" value="1"/>
</dbReference>
<reference evidence="16" key="1">
    <citation type="submission" date="2016-10" db="EMBL/GenBank/DDBJ databases">
        <authorList>
            <person name="Benchimol M."/>
            <person name="Almeida L.G."/>
            <person name="Vasconcelos A.T."/>
            <person name="Perreira-Neves A."/>
            <person name="Rosa I.A."/>
            <person name="Tasca T."/>
            <person name="Bogo M.R."/>
            <person name="de Souza W."/>
        </authorList>
    </citation>
    <scope>NUCLEOTIDE SEQUENCE [LARGE SCALE GENOMIC DNA]</scope>
    <source>
        <strain evidence="16">K</strain>
    </source>
</reference>
<dbReference type="InterPro" id="IPR038577">
    <property type="entry name" value="GT10-like_C_sf"/>
</dbReference>
<evidence type="ECO:0000256" key="1">
    <source>
        <dbReference type="ARBA" id="ARBA00004606"/>
    </source>
</evidence>
<evidence type="ECO:0000256" key="11">
    <source>
        <dbReference type="ARBA" id="ARBA00037847"/>
    </source>
</evidence>
<feature type="chain" id="PRO_5012837074" description="Fucosyltransferase" evidence="13">
    <location>
        <begin position="31"/>
        <end position="356"/>
    </location>
</feature>
<evidence type="ECO:0000256" key="4">
    <source>
        <dbReference type="ARBA" id="ARBA00022676"/>
    </source>
</evidence>
<dbReference type="InterPro" id="IPR055270">
    <property type="entry name" value="Glyco_tran_10_C"/>
</dbReference>
<keyword evidence="9" id="KW-0472">Membrane</keyword>
<keyword evidence="6 12" id="KW-0812">Transmembrane</keyword>
<dbReference type="OrthoDB" id="427096at2759"/>
<name>A0A1J4KQK4_9EUKA</name>
<dbReference type="AlphaFoldDB" id="A0A1J4KQK4"/>
<dbReference type="GO" id="GO:0032580">
    <property type="term" value="C:Golgi cisterna membrane"/>
    <property type="evidence" value="ECO:0007669"/>
    <property type="project" value="UniProtKB-SubCell"/>
</dbReference>
<accession>A0A1J4KQK4</accession>
<dbReference type="Proteomes" id="UP000179807">
    <property type="component" value="Unassembled WGS sequence"/>
</dbReference>
<evidence type="ECO:0000256" key="5">
    <source>
        <dbReference type="ARBA" id="ARBA00022679"/>
    </source>
</evidence>
<proteinExistence type="inferred from homology"/>
<feature type="domain" description="Fucosyltransferase N-terminal" evidence="15">
    <location>
        <begin position="58"/>
        <end position="159"/>
    </location>
</feature>
<comment type="subcellular location">
    <subcellularLocation>
        <location evidence="11">Endomembrane system</location>
        <topology evidence="11">Single-pass membrane protein</topology>
    </subcellularLocation>
    <subcellularLocation>
        <location evidence="12">Golgi apparatus</location>
        <location evidence="12">Golgi stack membrane</location>
        <topology evidence="12">Single-pass type II membrane protein</topology>
    </subcellularLocation>
    <subcellularLocation>
        <location evidence="1">Membrane</location>
        <topology evidence="1">Single-pass type II membrane protein</topology>
    </subcellularLocation>
</comment>
<evidence type="ECO:0000256" key="12">
    <source>
        <dbReference type="RuleBase" id="RU003832"/>
    </source>
</evidence>
<dbReference type="GeneID" id="94826151"/>
<dbReference type="InterPro" id="IPR001503">
    <property type="entry name" value="Glyco_trans_10"/>
</dbReference>
<dbReference type="EMBL" id="MLAK01000571">
    <property type="protein sequence ID" value="OHT12068.1"/>
    <property type="molecule type" value="Genomic_DNA"/>
</dbReference>
<dbReference type="RefSeq" id="XP_068365204.1">
    <property type="nucleotide sequence ID" value="XM_068491447.1"/>
</dbReference>
<dbReference type="EC" id="2.4.1.-" evidence="12"/>
<evidence type="ECO:0000256" key="3">
    <source>
        <dbReference type="ARBA" id="ARBA00008919"/>
    </source>
</evidence>